<evidence type="ECO:0000313" key="4">
    <source>
        <dbReference type="EMBL" id="EPS97867.1"/>
    </source>
</evidence>
<dbReference type="OrthoDB" id="21095at2759"/>
<dbReference type="GO" id="GO:0000724">
    <property type="term" value="P:double-strand break repair via homologous recombination"/>
    <property type="evidence" value="ECO:0007669"/>
    <property type="project" value="InterPro"/>
</dbReference>
<evidence type="ECO:0008006" key="6">
    <source>
        <dbReference type="Google" id="ProtNLM"/>
    </source>
</evidence>
<dbReference type="PANTHER" id="PTHR11289">
    <property type="entry name" value="BREAST CANCER TYPE 2 SUSCEPTIBILITY PROTEIN BRCA2"/>
    <property type="match status" value="1"/>
</dbReference>
<dbReference type="InParanoid" id="S8DZ78"/>
<dbReference type="STRING" id="743788.S8DZ78"/>
<evidence type="ECO:0000313" key="5">
    <source>
        <dbReference type="Proteomes" id="UP000015241"/>
    </source>
</evidence>
<proteinExistence type="predicted"/>
<dbReference type="eggNOG" id="KOG4751">
    <property type="taxonomic scope" value="Eukaryota"/>
</dbReference>
<dbReference type="Gene3D" id="2.40.50.140">
    <property type="entry name" value="Nucleic acid-binding proteins"/>
    <property type="match status" value="3"/>
</dbReference>
<feature type="region of interest" description="Disordered" evidence="1">
    <location>
        <begin position="227"/>
        <end position="295"/>
    </location>
</feature>
<dbReference type="InterPro" id="IPR015187">
    <property type="entry name" value="BRCA2_OB_1"/>
</dbReference>
<dbReference type="InterPro" id="IPR015252">
    <property type="entry name" value="BRCA2_hlx"/>
</dbReference>
<evidence type="ECO:0000256" key="1">
    <source>
        <dbReference type="SAM" id="MobiDB-lite"/>
    </source>
</evidence>
<feature type="region of interest" description="Disordered" evidence="1">
    <location>
        <begin position="1"/>
        <end position="51"/>
    </location>
</feature>
<protein>
    <recommendedName>
        <fullName evidence="6">BRCA2 OB1 domain-containing protein</fullName>
    </recommendedName>
</protein>
<feature type="domain" description="BRCA2 OB1" evidence="2">
    <location>
        <begin position="505"/>
        <end position="626"/>
    </location>
</feature>
<dbReference type="EMBL" id="KE504172">
    <property type="protein sequence ID" value="EPS97867.1"/>
    <property type="molecule type" value="Genomic_DNA"/>
</dbReference>
<dbReference type="AlphaFoldDB" id="S8DZ78"/>
<accession>S8DZ78</accession>
<dbReference type="Pfam" id="PF09169">
    <property type="entry name" value="BRCA-2_helical"/>
    <property type="match status" value="1"/>
</dbReference>
<name>S8DZ78_FOMSC</name>
<feature type="compositionally biased region" description="Low complexity" evidence="1">
    <location>
        <begin position="255"/>
        <end position="273"/>
    </location>
</feature>
<gene>
    <name evidence="4" type="ORF">FOMPIDRAFT_1166154</name>
</gene>
<feature type="region of interest" description="Disordered" evidence="1">
    <location>
        <begin position="165"/>
        <end position="207"/>
    </location>
</feature>
<dbReference type="InterPro" id="IPR012340">
    <property type="entry name" value="NA-bd_OB-fold"/>
</dbReference>
<dbReference type="InterPro" id="IPR036315">
    <property type="entry name" value="BRCA2_hlx_sf"/>
</dbReference>
<feature type="domain" description="Breast cancer type 2 susceptibility protein helical" evidence="3">
    <location>
        <begin position="435"/>
        <end position="500"/>
    </location>
</feature>
<dbReference type="InterPro" id="IPR015525">
    <property type="entry name" value="BRCA2"/>
</dbReference>
<organism evidence="4 5">
    <name type="scientific">Fomitopsis schrenkii</name>
    <name type="common">Brown rot fungus</name>
    <dbReference type="NCBI Taxonomy" id="2126942"/>
    <lineage>
        <taxon>Eukaryota</taxon>
        <taxon>Fungi</taxon>
        <taxon>Dikarya</taxon>
        <taxon>Basidiomycota</taxon>
        <taxon>Agaricomycotina</taxon>
        <taxon>Agaricomycetes</taxon>
        <taxon>Polyporales</taxon>
        <taxon>Fomitopsis</taxon>
    </lineage>
</organism>
<keyword evidence="5" id="KW-1185">Reference proteome</keyword>
<dbReference type="SUPFAM" id="SSF81872">
    <property type="entry name" value="BRCA2 helical domain"/>
    <property type="match status" value="1"/>
</dbReference>
<dbReference type="SUPFAM" id="SSF50249">
    <property type="entry name" value="Nucleic acid-binding proteins"/>
    <property type="match status" value="2"/>
</dbReference>
<dbReference type="PANTHER" id="PTHR11289:SF0">
    <property type="entry name" value="BREAST CANCER TYPE 2 SUSCEPTIBILITY PROTEIN"/>
    <property type="match status" value="1"/>
</dbReference>
<feature type="compositionally biased region" description="Low complexity" evidence="1">
    <location>
        <begin position="194"/>
        <end position="206"/>
    </location>
</feature>
<dbReference type="GO" id="GO:0006355">
    <property type="term" value="P:regulation of DNA-templated transcription"/>
    <property type="evidence" value="ECO:0007669"/>
    <property type="project" value="TreeGrafter"/>
</dbReference>
<dbReference type="HOGENOM" id="CLU_013527_0_0_1"/>
<dbReference type="Pfam" id="PF09103">
    <property type="entry name" value="BRCA-2_OB1"/>
    <property type="match status" value="1"/>
</dbReference>
<sequence>MQSAHTPTRLHDTGFTSAAKLIEGSFEQVDDKQPSPSPEAPPDQDYSDWFSAKVPEGASTGFQTARAIHSVPPPAADPTPLDPALAALPTFTSCRVLFEGERGPPVSQINADVPTIAGFSPAINYVHSLESGTTLHDWAKPSADALALAAAKMKAWEAQIDEDFTVDPSIPEPPEGGVRPALRALDNSFGPGGAPESPSPAGAGFARASGMGKLPALGVGKGKKAFKSPLLTHPNSATASPTKPAYVNSPLNPKAATTTSASRSSAFATPTRTGTSSFTPPVPRVGGMPSKSLGLTPRRLGFTSAAGKPKFVTPFKAGMRPGEPGRLELEQKAKEALQQANVTVVGSPRPAYYNNKATAKTTFFRIGKPADRQTLESIGFRPQMYDEVELSNMVGSGYDGMKQLTAENALFYRFHSRFRDSVPSQPSEFLGPGAALRDLQEAECELATREWVDNHWPLILWKLAGMVCLQPQLEADPATRRWCWDEVINQFLYRYERELNSGSRPPLRLITTHDAPATCPMVLCVTKITWHDGPRDADGSTPDHWAVVEMTDGWYRIRVAVDDPIERAISKGHIRPGRKLAMQNARLCHQEGREPAEPLDAYLRMNLEICGNSSHLAPWNAKLGFVRRPWVATLDSLTADGGLVTLIDVVVEKVLPIAYTEFTTTTDGKKAFLGTLSEKEESEAQDKWRAQREAAAQKLRDDYDRKIYHWIGWAETFEARAGSGWKPTDENEHLASSAEDQWMNLVDEAICLSQLKRDLTTDRAGWLAYHARRDIEKARESLSEEIGKELEADFPPRDSRSFRVIVVKDARWSKREPFRSGQINIWDILNFVQTEGGKPGHFEVGERYLISNLMPSHPSAWMDPDTDAMVYLKTLNNTRFQQLKSGPAPID</sequence>
<dbReference type="Proteomes" id="UP000015241">
    <property type="component" value="Unassembled WGS sequence"/>
</dbReference>
<evidence type="ECO:0000259" key="3">
    <source>
        <dbReference type="Pfam" id="PF09169"/>
    </source>
</evidence>
<evidence type="ECO:0000259" key="2">
    <source>
        <dbReference type="Pfam" id="PF09103"/>
    </source>
</evidence>
<reference evidence="4 5" key="1">
    <citation type="journal article" date="2012" name="Science">
        <title>The Paleozoic origin of enzymatic lignin decomposition reconstructed from 31 fungal genomes.</title>
        <authorList>
            <person name="Floudas D."/>
            <person name="Binder M."/>
            <person name="Riley R."/>
            <person name="Barry K."/>
            <person name="Blanchette R.A."/>
            <person name="Henrissat B."/>
            <person name="Martinez A.T."/>
            <person name="Otillar R."/>
            <person name="Spatafora J.W."/>
            <person name="Yadav J.S."/>
            <person name="Aerts A."/>
            <person name="Benoit I."/>
            <person name="Boyd A."/>
            <person name="Carlson A."/>
            <person name="Copeland A."/>
            <person name="Coutinho P.M."/>
            <person name="de Vries R.P."/>
            <person name="Ferreira P."/>
            <person name="Findley K."/>
            <person name="Foster B."/>
            <person name="Gaskell J."/>
            <person name="Glotzer D."/>
            <person name="Gorecki P."/>
            <person name="Heitman J."/>
            <person name="Hesse C."/>
            <person name="Hori C."/>
            <person name="Igarashi K."/>
            <person name="Jurgens J.A."/>
            <person name="Kallen N."/>
            <person name="Kersten P."/>
            <person name="Kohler A."/>
            <person name="Kuees U."/>
            <person name="Kumar T.K.A."/>
            <person name="Kuo A."/>
            <person name="LaButti K."/>
            <person name="Larrondo L.F."/>
            <person name="Lindquist E."/>
            <person name="Ling A."/>
            <person name="Lombard V."/>
            <person name="Lucas S."/>
            <person name="Lundell T."/>
            <person name="Martin R."/>
            <person name="McLaughlin D.J."/>
            <person name="Morgenstern I."/>
            <person name="Morin E."/>
            <person name="Murat C."/>
            <person name="Nagy L.G."/>
            <person name="Nolan M."/>
            <person name="Ohm R.A."/>
            <person name="Patyshakuliyeva A."/>
            <person name="Rokas A."/>
            <person name="Ruiz-Duenas F.J."/>
            <person name="Sabat G."/>
            <person name="Salamov A."/>
            <person name="Samejima M."/>
            <person name="Schmutz J."/>
            <person name="Slot J.C."/>
            <person name="St John F."/>
            <person name="Stenlid J."/>
            <person name="Sun H."/>
            <person name="Sun S."/>
            <person name="Syed K."/>
            <person name="Tsang A."/>
            <person name="Wiebenga A."/>
            <person name="Young D."/>
            <person name="Pisabarro A."/>
            <person name="Eastwood D.C."/>
            <person name="Martin F."/>
            <person name="Cullen D."/>
            <person name="Grigoriev I.V."/>
            <person name="Hibbett D.S."/>
        </authorList>
    </citation>
    <scope>NUCLEOTIDE SEQUENCE</scope>
    <source>
        <strain evidence="5">FP-58527</strain>
    </source>
</reference>